<evidence type="ECO:0000313" key="3">
    <source>
        <dbReference type="Proteomes" id="UP000192940"/>
    </source>
</evidence>
<name>A0A1X7HKD3_9BACL</name>
<evidence type="ECO:0000256" key="1">
    <source>
        <dbReference type="SAM" id="Phobius"/>
    </source>
</evidence>
<gene>
    <name evidence="2" type="ORF">SAMN05661091_3817</name>
</gene>
<feature type="transmembrane region" description="Helical" evidence="1">
    <location>
        <begin position="7"/>
        <end position="25"/>
    </location>
</feature>
<protein>
    <submittedName>
        <fullName evidence="2">Uncharacterized protein</fullName>
    </submittedName>
</protein>
<evidence type="ECO:0000313" key="2">
    <source>
        <dbReference type="EMBL" id="SMF87637.1"/>
    </source>
</evidence>
<dbReference type="EMBL" id="LT840184">
    <property type="protein sequence ID" value="SMF87637.1"/>
    <property type="molecule type" value="Genomic_DNA"/>
</dbReference>
<organism evidence="2 3">
    <name type="scientific">Paenibacillus uliginis N3/975</name>
    <dbReference type="NCBI Taxonomy" id="1313296"/>
    <lineage>
        <taxon>Bacteria</taxon>
        <taxon>Bacillati</taxon>
        <taxon>Bacillota</taxon>
        <taxon>Bacilli</taxon>
        <taxon>Bacillales</taxon>
        <taxon>Paenibacillaceae</taxon>
        <taxon>Paenibacillus</taxon>
    </lineage>
</organism>
<dbReference type="AlphaFoldDB" id="A0A1X7HKD3"/>
<dbReference type="Proteomes" id="UP000192940">
    <property type="component" value="Chromosome I"/>
</dbReference>
<keyword evidence="1" id="KW-1133">Transmembrane helix</keyword>
<sequence length="160" mass="18598">MNERYDGLLMVMIGVVAILLLSWRLNRWLMSPASSQLPGVPINERIQDHPAIELMEQEGFEVIGGKVKINLTFDTDELPLYSRLFIDYVVTDGRGDLYLVKLSRERKHLDWTGSGIRDRLMPFMLMYPECAGLLYIDMNENVVRRVTMDWSDEEWVGNDE</sequence>
<keyword evidence="1" id="KW-0812">Transmembrane</keyword>
<accession>A0A1X7HKD3</accession>
<proteinExistence type="predicted"/>
<dbReference type="STRING" id="1313296.SAMN05661091_3817"/>
<keyword evidence="1" id="KW-0472">Membrane</keyword>
<reference evidence="2 3" key="1">
    <citation type="submission" date="2017-04" db="EMBL/GenBank/DDBJ databases">
        <authorList>
            <person name="Afonso C.L."/>
            <person name="Miller P.J."/>
            <person name="Scott M.A."/>
            <person name="Spackman E."/>
            <person name="Goraichik I."/>
            <person name="Dimitrov K.M."/>
            <person name="Suarez D.L."/>
            <person name="Swayne D.E."/>
        </authorList>
    </citation>
    <scope>NUCLEOTIDE SEQUENCE [LARGE SCALE GENOMIC DNA]</scope>
    <source>
        <strain evidence="2 3">N3/975</strain>
    </source>
</reference>
<keyword evidence="3" id="KW-1185">Reference proteome</keyword>
<dbReference type="RefSeq" id="WP_208914627.1">
    <property type="nucleotide sequence ID" value="NZ_LT840184.1"/>
</dbReference>